<dbReference type="EMBL" id="CP111015">
    <property type="protein sequence ID" value="WAR03352.1"/>
    <property type="molecule type" value="Genomic_DNA"/>
</dbReference>
<gene>
    <name evidence="1" type="ORF">MAR_009910</name>
</gene>
<keyword evidence="2" id="KW-1185">Reference proteome</keyword>
<protein>
    <submittedName>
        <fullName evidence="1">Uncharacterized protein</fullName>
    </submittedName>
</protein>
<proteinExistence type="predicted"/>
<evidence type="ECO:0000313" key="2">
    <source>
        <dbReference type="Proteomes" id="UP001164746"/>
    </source>
</evidence>
<organism evidence="1 2">
    <name type="scientific">Mya arenaria</name>
    <name type="common">Soft-shell clam</name>
    <dbReference type="NCBI Taxonomy" id="6604"/>
    <lineage>
        <taxon>Eukaryota</taxon>
        <taxon>Metazoa</taxon>
        <taxon>Spiralia</taxon>
        <taxon>Lophotrochozoa</taxon>
        <taxon>Mollusca</taxon>
        <taxon>Bivalvia</taxon>
        <taxon>Autobranchia</taxon>
        <taxon>Heteroconchia</taxon>
        <taxon>Euheterodonta</taxon>
        <taxon>Imparidentia</taxon>
        <taxon>Neoheterodontei</taxon>
        <taxon>Myida</taxon>
        <taxon>Myoidea</taxon>
        <taxon>Myidae</taxon>
        <taxon>Mya</taxon>
    </lineage>
</organism>
<evidence type="ECO:0000313" key="1">
    <source>
        <dbReference type="EMBL" id="WAR03352.1"/>
    </source>
</evidence>
<accession>A0ABY7E030</accession>
<sequence>MAVGRARCIYVWPLHSGYHDLALCHLTILGRERRLEHVQAVDGAGERVGGRIEGVPHVQGGHIEGDNLVQPNPRALAQVRLEGDGAVTMGLSGLNI</sequence>
<dbReference type="Proteomes" id="UP001164746">
    <property type="component" value="Chromosome 4"/>
</dbReference>
<reference evidence="1" key="1">
    <citation type="submission" date="2022-11" db="EMBL/GenBank/DDBJ databases">
        <title>Centuries of genome instability and evolution in soft-shell clam transmissible cancer (bioRxiv).</title>
        <authorList>
            <person name="Hart S.F.M."/>
            <person name="Yonemitsu M.A."/>
            <person name="Giersch R.M."/>
            <person name="Beal B.F."/>
            <person name="Arriagada G."/>
            <person name="Davis B.W."/>
            <person name="Ostrander E.A."/>
            <person name="Goff S.P."/>
            <person name="Metzger M.J."/>
        </authorList>
    </citation>
    <scope>NUCLEOTIDE SEQUENCE</scope>
    <source>
        <strain evidence="1">MELC-2E11</strain>
        <tissue evidence="1">Siphon/mantle</tissue>
    </source>
</reference>
<name>A0ABY7E030_MYAAR</name>